<dbReference type="HOGENOM" id="CLU_026593_0_0_1"/>
<dbReference type="InParanoid" id="A0A0D0E8E5"/>
<gene>
    <name evidence="1" type="ORF">PAXRUDRAFT_33269</name>
</gene>
<evidence type="ECO:0000313" key="1">
    <source>
        <dbReference type="EMBL" id="KIK94880.1"/>
    </source>
</evidence>
<reference evidence="2" key="2">
    <citation type="submission" date="2015-01" db="EMBL/GenBank/DDBJ databases">
        <title>Evolutionary Origins and Diversification of the Mycorrhizal Mutualists.</title>
        <authorList>
            <consortium name="DOE Joint Genome Institute"/>
            <consortium name="Mycorrhizal Genomics Consortium"/>
            <person name="Kohler A."/>
            <person name="Kuo A."/>
            <person name="Nagy L.G."/>
            <person name="Floudas D."/>
            <person name="Copeland A."/>
            <person name="Barry K.W."/>
            <person name="Cichocki N."/>
            <person name="Veneault-Fourrey C."/>
            <person name="LaButti K."/>
            <person name="Lindquist E.A."/>
            <person name="Lipzen A."/>
            <person name="Lundell T."/>
            <person name="Morin E."/>
            <person name="Murat C."/>
            <person name="Riley R."/>
            <person name="Ohm R."/>
            <person name="Sun H."/>
            <person name="Tunlid A."/>
            <person name="Henrissat B."/>
            <person name="Grigoriev I.V."/>
            <person name="Hibbett D.S."/>
            <person name="Martin F."/>
        </authorList>
    </citation>
    <scope>NUCLEOTIDE SEQUENCE [LARGE SCALE GENOMIC DNA]</scope>
    <source>
        <strain evidence="2">Ve08.2h10</strain>
    </source>
</reference>
<proteinExistence type="predicted"/>
<name>A0A0D0E8E5_9AGAM</name>
<sequence length="381" mass="43724">MSSMVNTTRDCCVTGVPTFNAAEQDTFPLHAYIIFKLGDIIAVEKFLNIKGHNAIYPCRSCKIKAVCGLGKTHYVSLRPPKDGGPTRARTIWQPDNLPLRRHHDFIDTVTQLHAATTKIAKERIAKQTGIKDLPAMHRVGSLDYAQSVPWEWFHLLLENIIPNLVDFWTGWFKDLDSGTEDFEIAPHIWEEVGKEIAAAVQHIPASFVHVLSNIASDRSLFTAESWCFWFIYLAPKLLENRFTRAKYYKHMCELAEIMQITLQFSITVKQVDEVEKWLIQWVEKYYYQYRVERLPACTLTIHGLLHLGAGIKNCSPVWTTWTFYMEHPGHVLRPPYKTPRGIDPELQQKIANYIGQVLGKRSSEVKPHLPPVSFLAGKLRI</sequence>
<accession>A0A0D0E8E5</accession>
<dbReference type="PANTHER" id="PTHR46579">
    <property type="entry name" value="F5/8 TYPE C DOMAIN-CONTAINING PROTEIN-RELATED"/>
    <property type="match status" value="1"/>
</dbReference>
<dbReference type="OrthoDB" id="2404451at2759"/>
<dbReference type="STRING" id="930991.A0A0D0E8E5"/>
<dbReference type="Proteomes" id="UP000054538">
    <property type="component" value="Unassembled WGS sequence"/>
</dbReference>
<protein>
    <submittedName>
        <fullName evidence="1">Uncharacterized protein</fullName>
    </submittedName>
</protein>
<reference evidence="1 2" key="1">
    <citation type="submission" date="2014-04" db="EMBL/GenBank/DDBJ databases">
        <authorList>
            <consortium name="DOE Joint Genome Institute"/>
            <person name="Kuo A."/>
            <person name="Kohler A."/>
            <person name="Jargeat P."/>
            <person name="Nagy L.G."/>
            <person name="Floudas D."/>
            <person name="Copeland A."/>
            <person name="Barry K.W."/>
            <person name="Cichocki N."/>
            <person name="Veneault-Fourrey C."/>
            <person name="LaButti K."/>
            <person name="Lindquist E.A."/>
            <person name="Lipzen A."/>
            <person name="Lundell T."/>
            <person name="Morin E."/>
            <person name="Murat C."/>
            <person name="Sun H."/>
            <person name="Tunlid A."/>
            <person name="Henrissat B."/>
            <person name="Grigoriev I.V."/>
            <person name="Hibbett D.S."/>
            <person name="Martin F."/>
            <person name="Nordberg H.P."/>
            <person name="Cantor M.N."/>
            <person name="Hua S.X."/>
        </authorList>
    </citation>
    <scope>NUCLEOTIDE SEQUENCE [LARGE SCALE GENOMIC DNA]</scope>
    <source>
        <strain evidence="1 2">Ve08.2h10</strain>
    </source>
</reference>
<dbReference type="PANTHER" id="PTHR46579:SF1">
    <property type="entry name" value="F5_8 TYPE C DOMAIN-CONTAINING PROTEIN"/>
    <property type="match status" value="1"/>
</dbReference>
<organism evidence="1 2">
    <name type="scientific">Paxillus rubicundulus Ve08.2h10</name>
    <dbReference type="NCBI Taxonomy" id="930991"/>
    <lineage>
        <taxon>Eukaryota</taxon>
        <taxon>Fungi</taxon>
        <taxon>Dikarya</taxon>
        <taxon>Basidiomycota</taxon>
        <taxon>Agaricomycotina</taxon>
        <taxon>Agaricomycetes</taxon>
        <taxon>Agaricomycetidae</taxon>
        <taxon>Boletales</taxon>
        <taxon>Paxilineae</taxon>
        <taxon>Paxillaceae</taxon>
        <taxon>Paxillus</taxon>
    </lineage>
</organism>
<evidence type="ECO:0000313" key="2">
    <source>
        <dbReference type="Proteomes" id="UP000054538"/>
    </source>
</evidence>
<dbReference type="AlphaFoldDB" id="A0A0D0E8E5"/>
<dbReference type="EMBL" id="KN825078">
    <property type="protein sequence ID" value="KIK94880.1"/>
    <property type="molecule type" value="Genomic_DNA"/>
</dbReference>
<keyword evidence="2" id="KW-1185">Reference proteome</keyword>